<dbReference type="InterPro" id="IPR027805">
    <property type="entry name" value="Transposase_HTH_dom"/>
</dbReference>
<dbReference type="InterPro" id="IPR007527">
    <property type="entry name" value="Znf_SWIM"/>
</dbReference>
<dbReference type="Proteomes" id="UP000663856">
    <property type="component" value="Unassembled WGS sequence"/>
</dbReference>
<organism evidence="5 6">
    <name type="scientific">Rotaria magnacalcarata</name>
    <dbReference type="NCBI Taxonomy" id="392030"/>
    <lineage>
        <taxon>Eukaryota</taxon>
        <taxon>Metazoa</taxon>
        <taxon>Spiralia</taxon>
        <taxon>Gnathifera</taxon>
        <taxon>Rotifera</taxon>
        <taxon>Eurotatoria</taxon>
        <taxon>Bdelloidea</taxon>
        <taxon>Philodinida</taxon>
        <taxon>Philodinidae</taxon>
        <taxon>Rotaria</taxon>
    </lineage>
</organism>
<dbReference type="EMBL" id="CAJNRF010008071">
    <property type="protein sequence ID" value="CAF2097253.1"/>
    <property type="molecule type" value="Genomic_DNA"/>
</dbReference>
<dbReference type="InterPro" id="IPR027806">
    <property type="entry name" value="HARBI1_dom"/>
</dbReference>
<name>A0A816TB86_9BILA</name>
<comment type="cofactor">
    <cofactor evidence="1">
        <name>a divalent metal cation</name>
        <dbReference type="ChEBI" id="CHEBI:60240"/>
    </cofactor>
</comment>
<dbReference type="Pfam" id="PF13613">
    <property type="entry name" value="HTH_Tnp_4"/>
    <property type="match status" value="1"/>
</dbReference>
<sequence length="735" mass="84352">MPHTNPTKCVACDRSIRSSRVRFLNTNLLRVFVSIEQCKRVTSSNAICDGCRSKYYRWKKLTMGDFDQFDTNDPDYLEPDDEVDENNDMVIDVSPSISIDEEDGQIDPMEKKATTISFPVYRCSKSHGYCIVCKTNNSESKCVLTKEQRTMVFLKRGILVPENTRCCSVHMYKRELTYEALEMIQPSKLDDLILNGDDVKNLMIDFRLTINSSKTFDFDNPSSLDDDTYKTITGLSRDNFHDVLGHLTTMNNSNVRSVRVALAVFLTKLRLGFSNRVLACLFHLKSKRTVSRIFHQVREALMKYFVPLNLGFQHITRDVVLNYHQTVIATELLTNEPDQIVLIADGTYLYCQKSSNNEFQRRTYSNHKHRHLIKPMIITASNGYILSVLGPFFANSSNNDAAILKHCLLNNEQQILNWLRDDDILVLDRGFRDVVNTLTRLRLQVAMPGFLHNQKQFSPDEANRTRFVTKTRWVVESVNGKIKNWKFFAQTLQNTSLPFAGNCLDIVCALINKYYCPAIANIQDGQEIAAQMREMWKAENALEQHLRELDQGETLRWSKYNAAMCLFPSLTEDDVRNLTFGSYQIKMAKSYIVDHLQQSDINEEQLEFVVELCGEHDDLVRARFQSRHSNRKKYIATVRFNEKNEQPITGWFCTCSVGGREVGMCSHITALLWHIGVERAMVPTSTHPLSASKLLTAIDDSMKFSDDEYNSDNDINDLRGTIGTANATNDTELDW</sequence>
<gene>
    <name evidence="5" type="ORF">WKI299_LOCUS19417</name>
</gene>
<keyword evidence="3" id="KW-0862">Zinc</keyword>
<evidence type="ECO:0000313" key="5">
    <source>
        <dbReference type="EMBL" id="CAF2097253.1"/>
    </source>
</evidence>
<keyword evidence="3" id="KW-0863">Zinc-finger</keyword>
<evidence type="ECO:0000256" key="1">
    <source>
        <dbReference type="ARBA" id="ARBA00001968"/>
    </source>
</evidence>
<reference evidence="5" key="1">
    <citation type="submission" date="2021-02" db="EMBL/GenBank/DDBJ databases">
        <authorList>
            <person name="Nowell W R."/>
        </authorList>
    </citation>
    <scope>NUCLEOTIDE SEQUENCE</scope>
</reference>
<feature type="domain" description="SWIM-type" evidence="4">
    <location>
        <begin position="634"/>
        <end position="676"/>
    </location>
</feature>
<dbReference type="Pfam" id="PF13359">
    <property type="entry name" value="DDE_Tnp_4"/>
    <property type="match status" value="1"/>
</dbReference>
<evidence type="ECO:0000256" key="3">
    <source>
        <dbReference type="PROSITE-ProRule" id="PRU00325"/>
    </source>
</evidence>
<evidence type="ECO:0000259" key="4">
    <source>
        <dbReference type="PROSITE" id="PS50966"/>
    </source>
</evidence>
<keyword evidence="2" id="KW-0479">Metal-binding</keyword>
<protein>
    <recommendedName>
        <fullName evidence="4">SWIM-type domain-containing protein</fullName>
    </recommendedName>
</protein>
<dbReference type="GO" id="GO:0008270">
    <property type="term" value="F:zinc ion binding"/>
    <property type="evidence" value="ECO:0007669"/>
    <property type="project" value="UniProtKB-KW"/>
</dbReference>
<proteinExistence type="predicted"/>
<evidence type="ECO:0000313" key="6">
    <source>
        <dbReference type="Proteomes" id="UP000663856"/>
    </source>
</evidence>
<evidence type="ECO:0000256" key="2">
    <source>
        <dbReference type="ARBA" id="ARBA00022723"/>
    </source>
</evidence>
<dbReference type="AlphaFoldDB" id="A0A816TB86"/>
<accession>A0A816TB86</accession>
<dbReference type="PROSITE" id="PS50966">
    <property type="entry name" value="ZF_SWIM"/>
    <property type="match status" value="1"/>
</dbReference>
<dbReference type="PANTHER" id="PTHR23080">
    <property type="entry name" value="THAP DOMAIN PROTEIN"/>
    <property type="match status" value="1"/>
</dbReference>
<comment type="caution">
    <text evidence="5">The sequence shown here is derived from an EMBL/GenBank/DDBJ whole genome shotgun (WGS) entry which is preliminary data.</text>
</comment>